<accession>A0A0K0XY82</accession>
<comment type="similarity">
    <text evidence="1">Belongs to the SCO1/2 family.</text>
</comment>
<organism evidence="3 4">
    <name type="scientific">Wenzhouxiangella marina</name>
    <dbReference type="NCBI Taxonomy" id="1579979"/>
    <lineage>
        <taxon>Bacteria</taxon>
        <taxon>Pseudomonadati</taxon>
        <taxon>Pseudomonadota</taxon>
        <taxon>Gammaproteobacteria</taxon>
        <taxon>Chromatiales</taxon>
        <taxon>Wenzhouxiangellaceae</taxon>
        <taxon>Wenzhouxiangella</taxon>
    </lineage>
</organism>
<name>A0A0K0XY82_9GAMM</name>
<dbReference type="Pfam" id="PF02630">
    <property type="entry name" value="SCO1-SenC"/>
    <property type="match status" value="1"/>
</dbReference>
<dbReference type="EMBL" id="CP012154">
    <property type="protein sequence ID" value="AKS42586.1"/>
    <property type="molecule type" value="Genomic_DNA"/>
</dbReference>
<dbReference type="InterPro" id="IPR003782">
    <property type="entry name" value="SCO1/SenC"/>
</dbReference>
<dbReference type="Proteomes" id="UP000066624">
    <property type="component" value="Chromosome"/>
</dbReference>
<dbReference type="InterPro" id="IPR036249">
    <property type="entry name" value="Thioredoxin-like_sf"/>
</dbReference>
<dbReference type="KEGG" id="wma:WM2015_2223"/>
<evidence type="ECO:0000256" key="1">
    <source>
        <dbReference type="ARBA" id="ARBA00010996"/>
    </source>
</evidence>
<evidence type="ECO:0000313" key="3">
    <source>
        <dbReference type="EMBL" id="AKS42586.1"/>
    </source>
</evidence>
<dbReference type="InterPro" id="IPR013766">
    <property type="entry name" value="Thioredoxin_domain"/>
</dbReference>
<evidence type="ECO:0000256" key="2">
    <source>
        <dbReference type="ARBA" id="ARBA00023008"/>
    </source>
</evidence>
<dbReference type="CDD" id="cd02968">
    <property type="entry name" value="SCO"/>
    <property type="match status" value="1"/>
</dbReference>
<dbReference type="AlphaFoldDB" id="A0A0K0XY82"/>
<dbReference type="STRING" id="1579979.WM2015_2223"/>
<dbReference type="PANTHER" id="PTHR12151">
    <property type="entry name" value="ELECTRON TRANSPORT PROTIN SCO1/SENC FAMILY MEMBER"/>
    <property type="match status" value="1"/>
</dbReference>
<protein>
    <submittedName>
        <fullName evidence="3">Uncharacterized protein</fullName>
    </submittedName>
</protein>
<dbReference type="PROSITE" id="PS51352">
    <property type="entry name" value="THIOREDOXIN_2"/>
    <property type="match status" value="1"/>
</dbReference>
<reference evidence="3 4" key="1">
    <citation type="submission" date="2015-07" db="EMBL/GenBank/DDBJ databases">
        <authorList>
            <person name="Noorani M."/>
        </authorList>
    </citation>
    <scope>NUCLEOTIDE SEQUENCE [LARGE SCALE GENOMIC DNA]</scope>
    <source>
        <strain evidence="3 4">KCTC 42284</strain>
    </source>
</reference>
<dbReference type="Gene3D" id="3.40.30.10">
    <property type="entry name" value="Glutaredoxin"/>
    <property type="match status" value="1"/>
</dbReference>
<dbReference type="PATRIC" id="fig|1579979.3.peg.2272"/>
<proteinExistence type="inferred from homology"/>
<gene>
    <name evidence="3" type="ORF">WM2015_2223</name>
</gene>
<keyword evidence="4" id="KW-1185">Reference proteome</keyword>
<dbReference type="SUPFAM" id="SSF52833">
    <property type="entry name" value="Thioredoxin-like"/>
    <property type="match status" value="1"/>
</dbReference>
<sequence length="214" mass="23764">MNNHAFPSVQRGRIFLMVIVAMLAVAAGLLTANRMMQKTAEYRALQAFPAPRAVADFALETADGEPFSMAQLRGHWNLLFFGFTNCPDVCPDTLAMLDQSMEQLALMRRENLPQVIFVSVDPARDQGEALGEYVSWFNEDFFAVTGSDPQLTALTRQLGVAYFLDEPDPDTGFYNVDHSAAVMVVDPEGRLFGRFPHPLDPALVTADLFQLTRS</sequence>
<evidence type="ECO:0000313" key="4">
    <source>
        <dbReference type="Proteomes" id="UP000066624"/>
    </source>
</evidence>
<dbReference type="RefSeq" id="WP_049726140.1">
    <property type="nucleotide sequence ID" value="NZ_CP012154.1"/>
</dbReference>
<keyword evidence="2" id="KW-0186">Copper</keyword>
<dbReference type="PANTHER" id="PTHR12151:SF25">
    <property type="entry name" value="LINALOOL DEHYDRATASE_ISOMERASE DOMAIN-CONTAINING PROTEIN"/>
    <property type="match status" value="1"/>
</dbReference>